<evidence type="ECO:0000256" key="1">
    <source>
        <dbReference type="ARBA" id="ARBA00001936"/>
    </source>
</evidence>
<evidence type="ECO:0000256" key="23">
    <source>
        <dbReference type="ARBA" id="ARBA00044975"/>
    </source>
</evidence>
<dbReference type="Gene3D" id="1.10.150.20">
    <property type="entry name" value="5' to 3' exonuclease, C-terminal subdomain"/>
    <property type="match status" value="1"/>
</dbReference>
<accession>A0A2T7NW77</accession>
<keyword evidence="31" id="KW-1185">Reference proteome</keyword>
<evidence type="ECO:0000256" key="3">
    <source>
        <dbReference type="ARBA" id="ARBA00004123"/>
    </source>
</evidence>
<dbReference type="Proteomes" id="UP000245119">
    <property type="component" value="Linkage Group LG8"/>
</dbReference>
<keyword evidence="9" id="KW-0808">Transferase</keyword>
<evidence type="ECO:0000256" key="17">
    <source>
        <dbReference type="ARBA" id="ARBA00022843"/>
    </source>
</evidence>
<feature type="compositionally biased region" description="Basic and acidic residues" evidence="27">
    <location>
        <begin position="671"/>
        <end position="700"/>
    </location>
</feature>
<keyword evidence="13" id="KW-0227">DNA damage</keyword>
<keyword evidence="19" id="KW-0238">DNA-binding</keyword>
<feature type="compositionally biased region" description="Polar residues" evidence="27">
    <location>
        <begin position="457"/>
        <end position="470"/>
    </location>
</feature>
<dbReference type="FunFam" id="3.40.1170.60:FF:000003">
    <property type="entry name" value="DNA polymerase eta"/>
    <property type="match status" value="1"/>
</dbReference>
<dbReference type="GO" id="GO:0005657">
    <property type="term" value="C:replication fork"/>
    <property type="evidence" value="ECO:0007669"/>
    <property type="project" value="TreeGrafter"/>
</dbReference>
<feature type="region of interest" description="Disordered" evidence="27">
    <location>
        <begin position="668"/>
        <end position="707"/>
    </location>
</feature>
<dbReference type="AlphaFoldDB" id="A0A2T7NW77"/>
<feature type="compositionally biased region" description="Polar residues" evidence="27">
    <location>
        <begin position="477"/>
        <end position="488"/>
    </location>
</feature>
<proteinExistence type="inferred from homology"/>
<dbReference type="PROSITE" id="PS50173">
    <property type="entry name" value="UMUC"/>
    <property type="match status" value="1"/>
</dbReference>
<comment type="subunit">
    <text evidence="25">Interacts with REV1. Interacts with monoubiquitinated PCNA, but not unmodified PCNA. Interacts with POLI; this interaction targets POLI to the replication machinery. Interacts with PALB2 and BRCA2; the interactions are direct and are required to sustain the recruitment of POLH at blocked replication forks and to stimulate POLH-dependent DNA synthesis on D loop substrates. Interacts (via C-terminus) with TRAIP. Interacts with ubiquitin. Interacts with POLDIP2.</text>
</comment>
<dbReference type="GO" id="GO:0010225">
    <property type="term" value="P:response to UV-C"/>
    <property type="evidence" value="ECO:0007669"/>
    <property type="project" value="UniProtKB-ARBA"/>
</dbReference>
<evidence type="ECO:0000256" key="14">
    <source>
        <dbReference type="ARBA" id="ARBA00022771"/>
    </source>
</evidence>
<feature type="region of interest" description="Disordered" evidence="27">
    <location>
        <begin position="457"/>
        <end position="488"/>
    </location>
</feature>
<protein>
    <recommendedName>
        <fullName evidence="23">DNA polymerase eta</fullName>
        <ecNumber evidence="5">2.7.7.7</ecNumber>
    </recommendedName>
    <alternativeName>
        <fullName evidence="26">RAD30 homolog A</fullName>
    </alternativeName>
</protein>
<dbReference type="PIRSF" id="PIRSF036603">
    <property type="entry name" value="DPol_eta"/>
    <property type="match status" value="1"/>
</dbReference>
<dbReference type="Pfam" id="PF21704">
    <property type="entry name" value="POLH-Rev1_HhH"/>
    <property type="match status" value="1"/>
</dbReference>
<dbReference type="Pfam" id="PF00817">
    <property type="entry name" value="IMS"/>
    <property type="match status" value="1"/>
</dbReference>
<dbReference type="GO" id="GO:0006260">
    <property type="term" value="P:DNA replication"/>
    <property type="evidence" value="ECO:0007669"/>
    <property type="project" value="UniProtKB-KW"/>
</dbReference>
<dbReference type="OrthoDB" id="5723at2759"/>
<comment type="caution">
    <text evidence="30">The sequence shown here is derived from an EMBL/GenBank/DDBJ whole genome shotgun (WGS) entry which is preliminary data.</text>
</comment>
<evidence type="ECO:0000256" key="26">
    <source>
        <dbReference type="ARBA" id="ARBA00080427"/>
    </source>
</evidence>
<comment type="subcellular location">
    <subcellularLocation>
        <location evidence="3">Nucleus</location>
    </subcellularLocation>
</comment>
<dbReference type="PANTHER" id="PTHR45873">
    <property type="entry name" value="DNA POLYMERASE ETA"/>
    <property type="match status" value="1"/>
</dbReference>
<dbReference type="Gene3D" id="3.40.1170.60">
    <property type="match status" value="1"/>
</dbReference>
<organism evidence="30 31">
    <name type="scientific">Pomacea canaliculata</name>
    <name type="common">Golden apple snail</name>
    <dbReference type="NCBI Taxonomy" id="400727"/>
    <lineage>
        <taxon>Eukaryota</taxon>
        <taxon>Metazoa</taxon>
        <taxon>Spiralia</taxon>
        <taxon>Lophotrochozoa</taxon>
        <taxon>Mollusca</taxon>
        <taxon>Gastropoda</taxon>
        <taxon>Caenogastropoda</taxon>
        <taxon>Architaenioglossa</taxon>
        <taxon>Ampullarioidea</taxon>
        <taxon>Ampullariidae</taxon>
        <taxon>Pomacea</taxon>
    </lineage>
</organism>
<dbReference type="GO" id="GO:0042276">
    <property type="term" value="P:error-prone translesion synthesis"/>
    <property type="evidence" value="ECO:0007669"/>
    <property type="project" value="TreeGrafter"/>
</dbReference>
<dbReference type="InterPro" id="IPR036775">
    <property type="entry name" value="DNA_pol_Y-fam_lit_finger_sf"/>
</dbReference>
<keyword evidence="16" id="KW-0460">Magnesium</keyword>
<keyword evidence="22" id="KW-0704">Schiff base</keyword>
<dbReference type="Pfam" id="PF18439">
    <property type="entry name" value="zf_UBZ"/>
    <property type="match status" value="1"/>
</dbReference>
<dbReference type="GO" id="GO:0003887">
    <property type="term" value="F:DNA-directed DNA polymerase activity"/>
    <property type="evidence" value="ECO:0007669"/>
    <property type="project" value="UniProtKB-KW"/>
</dbReference>
<dbReference type="InterPro" id="IPR041298">
    <property type="entry name" value="UBZ3"/>
</dbReference>
<dbReference type="GO" id="GO:0008270">
    <property type="term" value="F:zinc ion binding"/>
    <property type="evidence" value="ECO:0007669"/>
    <property type="project" value="UniProtKB-KW"/>
</dbReference>
<keyword evidence="17" id="KW-0832">Ubl conjugation</keyword>
<dbReference type="SUPFAM" id="SSF100879">
    <property type="entry name" value="Lesion bypass DNA polymerase (Y-family), little finger domain"/>
    <property type="match status" value="1"/>
</dbReference>
<evidence type="ECO:0000259" key="28">
    <source>
        <dbReference type="PROSITE" id="PS50173"/>
    </source>
</evidence>
<reference evidence="30 31" key="1">
    <citation type="submission" date="2018-04" db="EMBL/GenBank/DDBJ databases">
        <title>The genome of golden apple snail Pomacea canaliculata provides insight into stress tolerance and invasive adaptation.</title>
        <authorList>
            <person name="Liu C."/>
            <person name="Liu B."/>
            <person name="Ren Y."/>
            <person name="Zhang Y."/>
            <person name="Wang H."/>
            <person name="Li S."/>
            <person name="Jiang F."/>
            <person name="Yin L."/>
            <person name="Zhang G."/>
            <person name="Qian W."/>
            <person name="Fan W."/>
        </authorList>
    </citation>
    <scope>NUCLEOTIDE SEQUENCE [LARGE SCALE GENOMIC DNA]</scope>
    <source>
        <strain evidence="30">SZHN2017</strain>
        <tissue evidence="30">Muscle</tissue>
    </source>
</reference>
<evidence type="ECO:0000256" key="12">
    <source>
        <dbReference type="ARBA" id="ARBA00022723"/>
    </source>
</evidence>
<evidence type="ECO:0000256" key="6">
    <source>
        <dbReference type="ARBA" id="ARBA00022457"/>
    </source>
</evidence>
<evidence type="ECO:0000256" key="18">
    <source>
        <dbReference type="ARBA" id="ARBA00022932"/>
    </source>
</evidence>
<evidence type="ECO:0000313" key="31">
    <source>
        <dbReference type="Proteomes" id="UP000245119"/>
    </source>
</evidence>
<name>A0A2T7NW77_POMCA</name>
<keyword evidence="11" id="KW-0235">DNA replication</keyword>
<gene>
    <name evidence="30" type="ORF">C0Q70_13067</name>
</gene>
<comment type="cofactor">
    <cofactor evidence="1">
        <name>Mn(2+)</name>
        <dbReference type="ChEBI" id="CHEBI:29035"/>
    </cofactor>
</comment>
<keyword evidence="10" id="KW-0548">Nucleotidyltransferase</keyword>
<keyword evidence="12" id="KW-0479">Metal-binding</keyword>
<evidence type="ECO:0000256" key="9">
    <source>
        <dbReference type="ARBA" id="ARBA00022679"/>
    </source>
</evidence>
<dbReference type="PROSITE" id="PS51907">
    <property type="entry name" value="ZF_UBZ3"/>
    <property type="match status" value="1"/>
</dbReference>
<dbReference type="GO" id="GO:0005634">
    <property type="term" value="C:nucleus"/>
    <property type="evidence" value="ECO:0007669"/>
    <property type="project" value="UniProtKB-SubCell"/>
</dbReference>
<dbReference type="EMBL" id="PZQS01000008">
    <property type="protein sequence ID" value="PVD25411.1"/>
    <property type="molecule type" value="Genomic_DNA"/>
</dbReference>
<keyword evidence="14" id="KW-0863">Zinc-finger</keyword>
<dbReference type="InterPro" id="IPR017961">
    <property type="entry name" value="DNA_pol_Y-fam_little_finger"/>
</dbReference>
<evidence type="ECO:0000256" key="15">
    <source>
        <dbReference type="ARBA" id="ARBA00022833"/>
    </source>
</evidence>
<evidence type="ECO:0000256" key="7">
    <source>
        <dbReference type="ARBA" id="ARBA00022499"/>
    </source>
</evidence>
<keyword evidence="8" id="KW-0237">DNA synthesis</keyword>
<dbReference type="InterPro" id="IPR043128">
    <property type="entry name" value="Rev_trsase/Diguanyl_cyclase"/>
</dbReference>
<feature type="domain" description="UmuC" evidence="28">
    <location>
        <begin position="5"/>
        <end position="259"/>
    </location>
</feature>
<evidence type="ECO:0000256" key="11">
    <source>
        <dbReference type="ARBA" id="ARBA00022705"/>
    </source>
</evidence>
<evidence type="ECO:0000256" key="24">
    <source>
        <dbReference type="ARBA" id="ARBA00049244"/>
    </source>
</evidence>
<dbReference type="PANTHER" id="PTHR45873:SF1">
    <property type="entry name" value="DNA POLYMERASE ETA"/>
    <property type="match status" value="1"/>
</dbReference>
<evidence type="ECO:0000256" key="27">
    <source>
        <dbReference type="SAM" id="MobiDB-lite"/>
    </source>
</evidence>
<comment type="cofactor">
    <cofactor evidence="2">
        <name>Mg(2+)</name>
        <dbReference type="ChEBI" id="CHEBI:18420"/>
    </cofactor>
</comment>
<evidence type="ECO:0000259" key="29">
    <source>
        <dbReference type="PROSITE" id="PS51907"/>
    </source>
</evidence>
<evidence type="ECO:0000256" key="10">
    <source>
        <dbReference type="ARBA" id="ARBA00022695"/>
    </source>
</evidence>
<dbReference type="EC" id="2.7.7.7" evidence="5"/>
<keyword evidence="18" id="KW-0239">DNA-directed DNA polymerase</keyword>
<dbReference type="SUPFAM" id="SSF56672">
    <property type="entry name" value="DNA/RNA polymerases"/>
    <property type="match status" value="1"/>
</dbReference>
<comment type="catalytic activity">
    <reaction evidence="24">
        <text>DNA(n) + a 2'-deoxyribonucleoside 5'-triphosphate = DNA(n+1) + diphosphate</text>
        <dbReference type="Rhea" id="RHEA:22508"/>
        <dbReference type="Rhea" id="RHEA-COMP:17339"/>
        <dbReference type="Rhea" id="RHEA-COMP:17340"/>
        <dbReference type="ChEBI" id="CHEBI:33019"/>
        <dbReference type="ChEBI" id="CHEBI:61560"/>
        <dbReference type="ChEBI" id="CHEBI:173112"/>
        <dbReference type="EC" id="2.7.7.7"/>
    </reaction>
</comment>
<evidence type="ECO:0000256" key="4">
    <source>
        <dbReference type="ARBA" id="ARBA00010945"/>
    </source>
</evidence>
<dbReference type="InterPro" id="IPR052230">
    <property type="entry name" value="DNA_polymerase_eta"/>
</dbReference>
<evidence type="ECO:0000256" key="22">
    <source>
        <dbReference type="ARBA" id="ARBA00023270"/>
    </source>
</evidence>
<comment type="similarity">
    <text evidence="4">Belongs to the DNA polymerase type-Y family.</text>
</comment>
<evidence type="ECO:0000256" key="20">
    <source>
        <dbReference type="ARBA" id="ARBA00023204"/>
    </source>
</evidence>
<evidence type="ECO:0000256" key="13">
    <source>
        <dbReference type="ARBA" id="ARBA00022763"/>
    </source>
</evidence>
<keyword evidence="21" id="KW-0539">Nucleus</keyword>
<evidence type="ECO:0000256" key="25">
    <source>
        <dbReference type="ARBA" id="ARBA00064665"/>
    </source>
</evidence>
<dbReference type="GO" id="GO:0003684">
    <property type="term" value="F:damaged DNA binding"/>
    <property type="evidence" value="ECO:0007669"/>
    <property type="project" value="InterPro"/>
</dbReference>
<evidence type="ECO:0000256" key="16">
    <source>
        <dbReference type="ARBA" id="ARBA00022842"/>
    </source>
</evidence>
<feature type="domain" description="UBZ3-type" evidence="29">
    <location>
        <begin position="712"/>
        <end position="746"/>
    </location>
</feature>
<dbReference type="FunFam" id="1.10.150.20:FF:000014">
    <property type="entry name" value="Polymerase (DNA directed), eta"/>
    <property type="match status" value="1"/>
</dbReference>
<dbReference type="Gene3D" id="3.30.1490.100">
    <property type="entry name" value="DNA polymerase, Y-family, little finger domain"/>
    <property type="match status" value="1"/>
</dbReference>
<evidence type="ECO:0000256" key="2">
    <source>
        <dbReference type="ARBA" id="ARBA00001946"/>
    </source>
</evidence>
<evidence type="ECO:0000256" key="5">
    <source>
        <dbReference type="ARBA" id="ARBA00012417"/>
    </source>
</evidence>
<evidence type="ECO:0000256" key="8">
    <source>
        <dbReference type="ARBA" id="ARBA00022634"/>
    </source>
</evidence>
<evidence type="ECO:0000313" key="30">
    <source>
        <dbReference type="EMBL" id="PVD25411.1"/>
    </source>
</evidence>
<keyword evidence="20" id="KW-0234">DNA repair</keyword>
<keyword evidence="7" id="KW-1017">Isopeptide bond</keyword>
<keyword evidence="6" id="KW-0515">Mutator protein</keyword>
<dbReference type="GO" id="GO:0006281">
    <property type="term" value="P:DNA repair"/>
    <property type="evidence" value="ECO:0007669"/>
    <property type="project" value="UniProtKB-KW"/>
</dbReference>
<dbReference type="Gene3D" id="3.30.70.270">
    <property type="match status" value="1"/>
</dbReference>
<dbReference type="Pfam" id="PF11799">
    <property type="entry name" value="IMS_C"/>
    <property type="match status" value="1"/>
</dbReference>
<evidence type="ECO:0000256" key="21">
    <source>
        <dbReference type="ARBA" id="ARBA00023242"/>
    </source>
</evidence>
<evidence type="ECO:0000256" key="19">
    <source>
        <dbReference type="ARBA" id="ARBA00023125"/>
    </source>
</evidence>
<dbReference type="FunFam" id="3.30.1490.100:FF:000007">
    <property type="entry name" value="DNA polymerase eta"/>
    <property type="match status" value="1"/>
</dbReference>
<dbReference type="InterPro" id="IPR001126">
    <property type="entry name" value="UmuC"/>
</dbReference>
<sequence length="785" mass="86080">MNRAVVLVDMDCFYVQVEQRLNPDLKGKPCAVVQYKTYKGGGIIAVGYEARALGVTRSMMGDDAKKICPDIVLARVPEVRGKADLTKYREAGAEVIEVLSNFCNCVERASIDEAYLDLTEEAKKLLTSQTSGSLTADQLSNTFVEGFGDDVEEDMDRAQLNEEAARHRNTDKWLKQAHASKETNSGDVLLAATALIVEEMRATIFKNTGFQCSAGIAHNKMLAKLACGLHKPNKQTIVPQGSVEKIFMTLPVRKIRSLGGKLGASLTEELQVQNMGDLCQFSLQQLQTCYGSKTGLWLHQACRGFDYESVSARQLPKSIGCSKRFLGKERLDKKEKVVLYWIGQLAKEVSERLIKDQEINKRTAKSMCVSYQYCAKPTSVTGSRACALVSYDHKKMTDAAFGLLQKFNTCGACKDSWSPSITVLGLSATKFEEEQSATHQDIATLFASAAVQGGSYSEKPNSSFRNQQPFENDHMLNATTGSGTLSKSSAAMAEKRGMPSEVHPHASCQPQSTTRCVATSPRVTHKQTLEAVNLVPKTIKMPAKLTGFFASKLAKIAAATTTNTEFLPLVDDKKADKEMAAVENETRKLDSPKDDFAAAPFVCSSAFDRQNAFDEHSKDELNFFSSDKNTSKSQINHIFAEKAEGRLCLLSDYGGECNAIDRQGQTLNLGGHREKTNTNKTDSSHEETSLKLPDDGETSPRDPAASFTGIDCNTDSMVCDKCGKIFTVWEMPEHSDYHFALELQNSSEHVVTHQSAMVSSNIVKPAKMGVKRKGIGGRKPGQKVN</sequence>
<dbReference type="InterPro" id="IPR043502">
    <property type="entry name" value="DNA/RNA_pol_sf"/>
</dbReference>
<dbReference type="GO" id="GO:0035861">
    <property type="term" value="C:site of double-strand break"/>
    <property type="evidence" value="ECO:0007669"/>
    <property type="project" value="TreeGrafter"/>
</dbReference>
<keyword evidence="15" id="KW-0862">Zinc</keyword>
<dbReference type="STRING" id="400727.A0A2T7NW77"/>
<dbReference type="FunFam" id="3.30.70.270:FF:000022">
    <property type="entry name" value="DNA polymerase eta"/>
    <property type="match status" value="1"/>
</dbReference>